<dbReference type="PANTHER" id="PTHR43252:SF7">
    <property type="entry name" value="TRANSCRIPTIONAL REGULATOR YQJI"/>
    <property type="match status" value="1"/>
</dbReference>
<feature type="domain" description="Transcription regulator PadR N-terminal" evidence="1">
    <location>
        <begin position="47"/>
        <end position="116"/>
    </location>
</feature>
<dbReference type="Gene3D" id="1.10.10.10">
    <property type="entry name" value="Winged helix-like DNA-binding domain superfamily/Winged helix DNA-binding domain"/>
    <property type="match status" value="1"/>
</dbReference>
<dbReference type="KEGG" id="bpf:BpOF4_12190"/>
<dbReference type="EMBL" id="CP001878">
    <property type="protein sequence ID" value="ADC50491.1"/>
    <property type="molecule type" value="Genomic_DNA"/>
</dbReference>
<accession>D3FWJ3</accession>
<dbReference type="InterPro" id="IPR005149">
    <property type="entry name" value="Tscrpt_reg_PadR_N"/>
</dbReference>
<dbReference type="PANTHER" id="PTHR43252">
    <property type="entry name" value="TRANSCRIPTIONAL REGULATOR YQJI"/>
    <property type="match status" value="1"/>
</dbReference>
<evidence type="ECO:0000259" key="1">
    <source>
        <dbReference type="Pfam" id="PF03551"/>
    </source>
</evidence>
<dbReference type="RefSeq" id="WP_012957855.1">
    <property type="nucleotide sequence ID" value="NC_013791.2"/>
</dbReference>
<dbReference type="STRING" id="398511.BpOF4_12190"/>
<dbReference type="InterPro" id="IPR036390">
    <property type="entry name" value="WH_DNA-bd_sf"/>
</dbReference>
<dbReference type="AlphaFoldDB" id="D3FWJ3"/>
<name>D3FWJ3_ALKPO</name>
<protein>
    <submittedName>
        <fullName evidence="2">Lineage-specific thermal regulator protein</fullName>
    </submittedName>
</protein>
<proteinExistence type="predicted"/>
<dbReference type="NCBIfam" id="NF006931">
    <property type="entry name" value="PRK09416.1"/>
    <property type="match status" value="1"/>
</dbReference>
<sequence>MEDQFKHFKKAMDETHFKGLAFDFKNQEKVKARIKQTMNEEQTKLYLLQTLQHEAKTGFEVLQHIEQMGITHFESQEGMLYQLLHQLEREQTIQGNWSSEEEKYYQLTKQGLKQLKKLQQERFSHHSHRLKKEGWV</sequence>
<dbReference type="HOGENOM" id="CLU_063440_7_0_9"/>
<dbReference type="eggNOG" id="COG1695">
    <property type="taxonomic scope" value="Bacteria"/>
</dbReference>
<dbReference type="Pfam" id="PF03551">
    <property type="entry name" value="PadR"/>
    <property type="match status" value="1"/>
</dbReference>
<evidence type="ECO:0000313" key="2">
    <source>
        <dbReference type="EMBL" id="ADC50491.1"/>
    </source>
</evidence>
<dbReference type="Proteomes" id="UP000001544">
    <property type="component" value="Chromosome"/>
</dbReference>
<evidence type="ECO:0000313" key="3">
    <source>
        <dbReference type="Proteomes" id="UP000001544"/>
    </source>
</evidence>
<keyword evidence="3" id="KW-1185">Reference proteome</keyword>
<dbReference type="SUPFAM" id="SSF46785">
    <property type="entry name" value="Winged helix' DNA-binding domain"/>
    <property type="match status" value="1"/>
</dbReference>
<gene>
    <name evidence="2" type="primary">lstR</name>
    <name evidence="2" type="ordered locus">BpOF4_12190</name>
</gene>
<reference evidence="2 3" key="1">
    <citation type="journal article" date="2011" name="Environ. Microbiol.">
        <title>Genome of alkaliphilic Bacillus pseudofirmus OF4 reveals adaptations that support the ability to grow in an external pH range from 7.5 to 11.4.</title>
        <authorList>
            <person name="Janto B."/>
            <person name="Ahmed A."/>
            <person name="Ito M."/>
            <person name="Liu J."/>
            <person name="Hicks D.B."/>
            <person name="Pagni S."/>
            <person name="Fackelmayer O.J."/>
            <person name="Smith T.A."/>
            <person name="Earl J."/>
            <person name="Elbourne L.D."/>
            <person name="Hassan K."/>
            <person name="Paulsen I.T."/>
            <person name="Kolsto A.B."/>
            <person name="Tourasse N.J."/>
            <person name="Ehrlich G.D."/>
            <person name="Boissy R."/>
            <person name="Ivey D.M."/>
            <person name="Li G."/>
            <person name="Xue Y."/>
            <person name="Ma Y."/>
            <person name="Hu F.Z."/>
            <person name="Krulwich T.A."/>
        </authorList>
    </citation>
    <scope>NUCLEOTIDE SEQUENCE [LARGE SCALE GENOMIC DNA]</scope>
    <source>
        <strain evidence="3">ATCC BAA-2126 / JCM 17055 / OF4</strain>
    </source>
</reference>
<organism evidence="2 3">
    <name type="scientific">Alkalihalophilus pseudofirmus (strain ATCC BAA-2126 / JCM 17055 / OF4)</name>
    <name type="common">Bacillus pseudofirmus</name>
    <dbReference type="NCBI Taxonomy" id="398511"/>
    <lineage>
        <taxon>Bacteria</taxon>
        <taxon>Bacillati</taxon>
        <taxon>Bacillota</taxon>
        <taxon>Bacilli</taxon>
        <taxon>Bacillales</taxon>
        <taxon>Bacillaceae</taxon>
        <taxon>Alkalihalophilus</taxon>
    </lineage>
</organism>
<dbReference type="InterPro" id="IPR036388">
    <property type="entry name" value="WH-like_DNA-bd_sf"/>
</dbReference>